<evidence type="ECO:0000313" key="2">
    <source>
        <dbReference type="EMBL" id="QDH14086.1"/>
    </source>
</evidence>
<dbReference type="EMBL" id="CP038231">
    <property type="protein sequence ID" value="QDH14086.1"/>
    <property type="molecule type" value="Genomic_DNA"/>
</dbReference>
<dbReference type="KEGG" id="swf:E3E12_07735"/>
<reference evidence="2 3" key="1">
    <citation type="submission" date="2019-03" db="EMBL/GenBank/DDBJ databases">
        <title>The complete genome sequence of Swingsia_sp. F3b2 LMG30590(T).</title>
        <authorList>
            <person name="Chua K.-O."/>
            <person name="Chan K.-G."/>
            <person name="See-Too W.-S."/>
        </authorList>
    </citation>
    <scope>NUCLEOTIDE SEQUENCE [LARGE SCALE GENOMIC DNA]</scope>
    <source>
        <strain evidence="2 3">F3b2</strain>
    </source>
</reference>
<feature type="domain" description="vWA found in TerF C terminus" evidence="1">
    <location>
        <begin position="283"/>
        <end position="378"/>
    </location>
</feature>
<keyword evidence="3" id="KW-1185">Reference proteome</keyword>
<gene>
    <name evidence="2" type="ORF">E3E12_07735</name>
</gene>
<name>A0A4Y6UC82_9PROT</name>
<evidence type="ECO:0000259" key="1">
    <source>
        <dbReference type="Pfam" id="PF10138"/>
    </source>
</evidence>
<sequence length="507" mass="54596">MKPGEPTAQPPGDGSQEGVAAILQAAERGGGSVSSLGSVLYGRYSARTRSLAANAPLPPELSSLQTLAQELAGRVDAITAGAVKGGEDPGFTPRELDVAERQISKGLAKLGPHEDFLRQASDATQSDCQALALLLKHMEGARDVLVGRQVGGALSPNADLGLRLLGQRLQALGVLASDLNLQQAQINNAIANDHTLRTLAESTVHGLIAQLRAWFTLNTPQPQASLGEDGFLPSALATARNMAQSQTEAPGQGDFMAQIMPELDRKLSQAMARRALGDDLCLRVGVALETSLPMRALYQNGVMTALAQRLHAVAVRFDNDGALECCAFSSKGSGKSGQSHLLPAMTPSNADGFVRRNIHKNWLKLLGREAAFAPLIQQFLERWFGVPVEGHGLRYQAGELWRKLTGRWRKPLSTLEKRIPALLVVVTQGHNEDITETLEALNKAARQNMFIMFLVVGQGGLRPELAELLHVLPAVDSFRLSNLAALDEERLYQNLLSPKLAAWLKTR</sequence>
<dbReference type="Pfam" id="PF10138">
    <property type="entry name" value="vWA-TerF-like"/>
    <property type="match status" value="1"/>
</dbReference>
<dbReference type="InterPro" id="IPR019303">
    <property type="entry name" value="vWA_TerF_C"/>
</dbReference>
<proteinExistence type="predicted"/>
<protein>
    <submittedName>
        <fullName evidence="2">VWA domain-containing protein</fullName>
    </submittedName>
</protein>
<dbReference type="AlphaFoldDB" id="A0A4Y6UC82"/>
<organism evidence="2 3">
    <name type="scientific">Formicincola oecophyllae</name>
    <dbReference type="NCBI Taxonomy" id="2558361"/>
    <lineage>
        <taxon>Bacteria</taxon>
        <taxon>Pseudomonadati</taxon>
        <taxon>Pseudomonadota</taxon>
        <taxon>Alphaproteobacteria</taxon>
        <taxon>Acetobacterales</taxon>
        <taxon>Acetobacteraceae</taxon>
        <taxon>Formicincola</taxon>
    </lineage>
</organism>
<evidence type="ECO:0000313" key="3">
    <source>
        <dbReference type="Proteomes" id="UP000318709"/>
    </source>
</evidence>
<dbReference type="Proteomes" id="UP000318709">
    <property type="component" value="Chromosome"/>
</dbReference>
<dbReference type="OrthoDB" id="5756874at2"/>
<accession>A0A4Y6UC82</accession>
<dbReference type="RefSeq" id="WP_141443790.1">
    <property type="nucleotide sequence ID" value="NZ_CP038231.1"/>
</dbReference>